<evidence type="ECO:0000256" key="1">
    <source>
        <dbReference type="ARBA" id="ARBA00022729"/>
    </source>
</evidence>
<sequence>MGGFLEGWAPGEHYPKTWARRFAVDFNGGGLDRLPEGTGIEPIVTVTHGKVQDFNILVLPDIKGYRVTFDWVPDSDSVEPVEMRMFIRTGDRTLSETWLYQYFPPAPDKRKYP</sequence>
<reference evidence="3 4" key="1">
    <citation type="submission" date="2015-09" db="EMBL/GenBank/DDBJ databases">
        <title>Genome announcement of multiple Pseudomonas syringae strains.</title>
        <authorList>
            <person name="Thakur S."/>
            <person name="Wang P.W."/>
            <person name="Gong Y."/>
            <person name="Weir B.S."/>
            <person name="Guttman D.S."/>
        </authorList>
    </citation>
    <scope>NUCLEOTIDE SEQUENCE [LARGE SCALE GENOMIC DNA]</scope>
    <source>
        <strain evidence="3 4">ICMP17001</strain>
    </source>
</reference>
<dbReference type="InterPro" id="IPR013783">
    <property type="entry name" value="Ig-like_fold"/>
</dbReference>
<evidence type="ECO:0000313" key="4">
    <source>
        <dbReference type="Proteomes" id="UP000051335"/>
    </source>
</evidence>
<dbReference type="InterPro" id="IPR014438">
    <property type="entry name" value="Glucan_biosyn_MdoG/MdoD"/>
</dbReference>
<dbReference type="SUPFAM" id="SSF81296">
    <property type="entry name" value="E set domains"/>
    <property type="match status" value="1"/>
</dbReference>
<dbReference type="PANTHER" id="PTHR30504:SF3">
    <property type="entry name" value="GLUCANS BIOSYNTHESIS PROTEIN D"/>
    <property type="match status" value="1"/>
</dbReference>
<dbReference type="EMBL" id="LJQC01000609">
    <property type="protein sequence ID" value="KPW97442.1"/>
    <property type="molecule type" value="Genomic_DNA"/>
</dbReference>
<proteinExistence type="predicted"/>
<accession>A0A0P9MYQ1</accession>
<dbReference type="InterPro" id="IPR007444">
    <property type="entry name" value="Glucan_biosyn_MdoG_C"/>
</dbReference>
<dbReference type="Pfam" id="PF04349">
    <property type="entry name" value="MdoG"/>
    <property type="match status" value="1"/>
</dbReference>
<gene>
    <name evidence="3" type="ORF">ALO75_200104</name>
</gene>
<dbReference type="PATRIC" id="fig|317659.3.peg.4895"/>
<name>A0A0P9MYQ1_9PSED</name>
<organism evidence="3 4">
    <name type="scientific">Pseudomonas syringae pv. coryli</name>
    <dbReference type="NCBI Taxonomy" id="317659"/>
    <lineage>
        <taxon>Bacteria</taxon>
        <taxon>Pseudomonadati</taxon>
        <taxon>Pseudomonadota</taxon>
        <taxon>Gammaproteobacteria</taxon>
        <taxon>Pseudomonadales</taxon>
        <taxon>Pseudomonadaceae</taxon>
        <taxon>Pseudomonas</taxon>
    </lineage>
</organism>
<keyword evidence="1" id="KW-0732">Signal</keyword>
<dbReference type="Gene3D" id="2.60.40.10">
    <property type="entry name" value="Immunoglobulins"/>
    <property type="match status" value="1"/>
</dbReference>
<dbReference type="PANTHER" id="PTHR30504">
    <property type="entry name" value="GLUCANS BIOSYNTHESIS PROTEIN"/>
    <property type="match status" value="1"/>
</dbReference>
<evidence type="ECO:0000313" key="3">
    <source>
        <dbReference type="EMBL" id="KPW97442.1"/>
    </source>
</evidence>
<keyword evidence="4" id="KW-1185">Reference proteome</keyword>
<feature type="domain" description="Glucan biosynthesis periplasmic MdoG C-terminal" evidence="2">
    <location>
        <begin position="15"/>
        <end position="102"/>
    </location>
</feature>
<dbReference type="GO" id="GO:0051274">
    <property type="term" value="P:beta-glucan biosynthetic process"/>
    <property type="evidence" value="ECO:0007669"/>
    <property type="project" value="TreeGrafter"/>
</dbReference>
<evidence type="ECO:0000259" key="2">
    <source>
        <dbReference type="Pfam" id="PF04349"/>
    </source>
</evidence>
<dbReference type="GO" id="GO:0030288">
    <property type="term" value="C:outer membrane-bounded periplasmic space"/>
    <property type="evidence" value="ECO:0007669"/>
    <property type="project" value="TreeGrafter"/>
</dbReference>
<protein>
    <recommendedName>
        <fullName evidence="2">Glucan biosynthesis periplasmic MdoG C-terminal domain-containing protein</fullName>
    </recommendedName>
</protein>
<dbReference type="Proteomes" id="UP000051335">
    <property type="component" value="Unassembled WGS sequence"/>
</dbReference>
<dbReference type="AlphaFoldDB" id="A0A0P9MYQ1"/>
<dbReference type="InterPro" id="IPR014756">
    <property type="entry name" value="Ig_E-set"/>
</dbReference>
<comment type="caution">
    <text evidence="3">The sequence shown here is derived from an EMBL/GenBank/DDBJ whole genome shotgun (WGS) entry which is preliminary data.</text>
</comment>